<gene>
    <name evidence="8" type="ORF">LTR78_002597</name>
</gene>
<comment type="catalytic activity">
    <reaction evidence="3 4">
        <text>RX + glutathione = an S-substituted glutathione + a halide anion + H(+)</text>
        <dbReference type="Rhea" id="RHEA:16437"/>
        <dbReference type="ChEBI" id="CHEBI:15378"/>
        <dbReference type="ChEBI" id="CHEBI:16042"/>
        <dbReference type="ChEBI" id="CHEBI:17792"/>
        <dbReference type="ChEBI" id="CHEBI:57925"/>
        <dbReference type="ChEBI" id="CHEBI:90779"/>
        <dbReference type="EC" id="2.5.1.18"/>
    </reaction>
</comment>
<evidence type="ECO:0000256" key="6">
    <source>
        <dbReference type="SAM" id="Phobius"/>
    </source>
</evidence>
<dbReference type="PIRSF" id="PIRSF006386">
    <property type="entry name" value="HCCAis_GSTk"/>
    <property type="match status" value="1"/>
</dbReference>
<keyword evidence="9" id="KW-1185">Reference proteome</keyword>
<dbReference type="InterPro" id="IPR051924">
    <property type="entry name" value="GST_Kappa/NadH"/>
</dbReference>
<dbReference type="Pfam" id="PF01323">
    <property type="entry name" value="DSBA"/>
    <property type="match status" value="1"/>
</dbReference>
<dbReference type="FunFam" id="3.40.30.10:FF:000096">
    <property type="entry name" value="Glutathione S-transferase kappa"/>
    <property type="match status" value="1"/>
</dbReference>
<name>A0AAE0WTR1_9PEZI</name>
<organism evidence="8 9">
    <name type="scientific">Recurvomyces mirabilis</name>
    <dbReference type="NCBI Taxonomy" id="574656"/>
    <lineage>
        <taxon>Eukaryota</taxon>
        <taxon>Fungi</taxon>
        <taxon>Dikarya</taxon>
        <taxon>Ascomycota</taxon>
        <taxon>Pezizomycotina</taxon>
        <taxon>Dothideomycetes</taxon>
        <taxon>Dothideomycetidae</taxon>
        <taxon>Mycosphaerellales</taxon>
        <taxon>Teratosphaeriaceae</taxon>
        <taxon>Recurvomyces</taxon>
    </lineage>
</organism>
<evidence type="ECO:0000256" key="5">
    <source>
        <dbReference type="PIRSR" id="PIRSR006386-1"/>
    </source>
</evidence>
<dbReference type="EC" id="2.5.1.18" evidence="4"/>
<protein>
    <recommendedName>
        <fullName evidence="4">Glutathione S-transferase kappa</fullName>
        <ecNumber evidence="4">2.5.1.18</ecNumber>
    </recommendedName>
</protein>
<feature type="active site" description="Nucleophile" evidence="5">
    <location>
        <position position="14"/>
    </location>
</feature>
<dbReference type="GO" id="GO:0005739">
    <property type="term" value="C:mitochondrion"/>
    <property type="evidence" value="ECO:0007669"/>
    <property type="project" value="TreeGrafter"/>
</dbReference>
<sequence length="217" mass="24302">MARPKIVLYVDIVSPFAYMAWWMLKNNPAFKSVEIQTIPIFLGGLMQACANTAPINIKNKDRWIGTERLRWAHKFNIPISESGPSPFPQSTLNPMRAIWNVQHDQEKLDRCLDALWKAFWVEGKTIKDVGVWGEALEDALGAEEGAELVRLAGGKEAKEGLKGNTEAAFEAGAFGLPWFVCTNSEGGKEGFWGFDHLGQVMEFLGLDRQDKSFRSLL</sequence>
<feature type="transmembrane region" description="Helical" evidence="6">
    <location>
        <begin position="6"/>
        <end position="24"/>
    </location>
</feature>
<evidence type="ECO:0000256" key="2">
    <source>
        <dbReference type="ARBA" id="ARBA00022679"/>
    </source>
</evidence>
<dbReference type="GO" id="GO:0006749">
    <property type="term" value="P:glutathione metabolic process"/>
    <property type="evidence" value="ECO:0007669"/>
    <property type="project" value="TreeGrafter"/>
</dbReference>
<dbReference type="GO" id="GO:0004364">
    <property type="term" value="F:glutathione transferase activity"/>
    <property type="evidence" value="ECO:0007669"/>
    <property type="project" value="UniProtKB-UniRule"/>
</dbReference>
<keyword evidence="6" id="KW-0472">Membrane</keyword>
<evidence type="ECO:0000256" key="1">
    <source>
        <dbReference type="ARBA" id="ARBA00006494"/>
    </source>
</evidence>
<accession>A0AAE0WTR1</accession>
<feature type="domain" description="DSBA-like thioredoxin" evidence="7">
    <location>
        <begin position="6"/>
        <end position="201"/>
    </location>
</feature>
<dbReference type="SUPFAM" id="SSF52833">
    <property type="entry name" value="Thioredoxin-like"/>
    <property type="match status" value="1"/>
</dbReference>
<dbReference type="GO" id="GO:0004602">
    <property type="term" value="F:glutathione peroxidase activity"/>
    <property type="evidence" value="ECO:0007669"/>
    <property type="project" value="TreeGrafter"/>
</dbReference>
<dbReference type="InterPro" id="IPR014440">
    <property type="entry name" value="HCCAis_GSTk"/>
</dbReference>
<comment type="similarity">
    <text evidence="1 4">Belongs to the GST superfamily. Kappa family.</text>
</comment>
<dbReference type="EMBL" id="JAUTXT010000006">
    <property type="protein sequence ID" value="KAK3677747.1"/>
    <property type="molecule type" value="Genomic_DNA"/>
</dbReference>
<keyword evidence="2 4" id="KW-0808">Transferase</keyword>
<keyword evidence="6" id="KW-0812">Transmembrane</keyword>
<dbReference type="PANTHER" id="PTHR42943:SF2">
    <property type="entry name" value="GLUTATHIONE S-TRANSFERASE KAPPA 1"/>
    <property type="match status" value="1"/>
</dbReference>
<dbReference type="Gene3D" id="3.40.30.10">
    <property type="entry name" value="Glutaredoxin"/>
    <property type="match status" value="1"/>
</dbReference>
<keyword evidence="6" id="KW-1133">Transmembrane helix</keyword>
<evidence type="ECO:0000313" key="9">
    <source>
        <dbReference type="Proteomes" id="UP001274830"/>
    </source>
</evidence>
<evidence type="ECO:0000256" key="3">
    <source>
        <dbReference type="ARBA" id="ARBA00047960"/>
    </source>
</evidence>
<dbReference type="AlphaFoldDB" id="A0AAE0WTR1"/>
<evidence type="ECO:0000313" key="8">
    <source>
        <dbReference type="EMBL" id="KAK3677747.1"/>
    </source>
</evidence>
<evidence type="ECO:0000259" key="7">
    <source>
        <dbReference type="Pfam" id="PF01323"/>
    </source>
</evidence>
<dbReference type="GO" id="GO:0005777">
    <property type="term" value="C:peroxisome"/>
    <property type="evidence" value="ECO:0007669"/>
    <property type="project" value="TreeGrafter"/>
</dbReference>
<dbReference type="Proteomes" id="UP001274830">
    <property type="component" value="Unassembled WGS sequence"/>
</dbReference>
<evidence type="ECO:0000256" key="4">
    <source>
        <dbReference type="PIRNR" id="PIRNR006386"/>
    </source>
</evidence>
<dbReference type="InterPro" id="IPR036249">
    <property type="entry name" value="Thioredoxin-like_sf"/>
</dbReference>
<dbReference type="PANTHER" id="PTHR42943">
    <property type="entry name" value="GLUTATHIONE S-TRANSFERASE KAPPA"/>
    <property type="match status" value="1"/>
</dbReference>
<comment type="caution">
    <text evidence="8">The sequence shown here is derived from an EMBL/GenBank/DDBJ whole genome shotgun (WGS) entry which is preliminary data.</text>
</comment>
<dbReference type="InterPro" id="IPR001853">
    <property type="entry name" value="DSBA-like_thioredoxin_dom"/>
</dbReference>
<reference evidence="8" key="1">
    <citation type="submission" date="2023-07" db="EMBL/GenBank/DDBJ databases">
        <title>Black Yeasts Isolated from many extreme environments.</title>
        <authorList>
            <person name="Coleine C."/>
            <person name="Stajich J.E."/>
            <person name="Selbmann L."/>
        </authorList>
    </citation>
    <scope>NUCLEOTIDE SEQUENCE</scope>
    <source>
        <strain evidence="8">CCFEE 5485</strain>
    </source>
</reference>
<proteinExistence type="inferred from homology"/>